<feature type="transmembrane region" description="Helical" evidence="6">
    <location>
        <begin position="120"/>
        <end position="145"/>
    </location>
</feature>
<dbReference type="EMBL" id="JADFTS010000001">
    <property type="protein sequence ID" value="KAF9626389.1"/>
    <property type="molecule type" value="Genomic_DNA"/>
</dbReference>
<dbReference type="SUPFAM" id="SSF54980">
    <property type="entry name" value="EF-G C-terminal domain-like"/>
    <property type="match status" value="1"/>
</dbReference>
<proteinExistence type="inferred from homology"/>
<dbReference type="Gene3D" id="3.30.70.240">
    <property type="match status" value="1"/>
</dbReference>
<dbReference type="AlphaFoldDB" id="A0A835IZ44"/>
<comment type="subcellular location">
    <subcellularLocation>
        <location evidence="1 6">Membrane</location>
        <topology evidence="1 6">Multi-pass membrane protein</topology>
    </subcellularLocation>
</comment>
<gene>
    <name evidence="7" type="ORF">IFM89_033208</name>
</gene>
<dbReference type="Proteomes" id="UP000631114">
    <property type="component" value="Unassembled WGS sequence"/>
</dbReference>
<evidence type="ECO:0000313" key="7">
    <source>
        <dbReference type="EMBL" id="KAF9626389.1"/>
    </source>
</evidence>
<protein>
    <recommendedName>
        <fullName evidence="6">GDT1 family protein</fullName>
    </recommendedName>
</protein>
<dbReference type="GO" id="GO:0032472">
    <property type="term" value="P:Golgi calcium ion transport"/>
    <property type="evidence" value="ECO:0007669"/>
    <property type="project" value="TreeGrafter"/>
</dbReference>
<dbReference type="InterPro" id="IPR001727">
    <property type="entry name" value="GDT1-like"/>
</dbReference>
<reference evidence="7 8" key="1">
    <citation type="submission" date="2020-10" db="EMBL/GenBank/DDBJ databases">
        <title>The Coptis chinensis genome and diversification of protoberbering-type alkaloids.</title>
        <authorList>
            <person name="Wang B."/>
            <person name="Shu S."/>
            <person name="Song C."/>
            <person name="Liu Y."/>
        </authorList>
    </citation>
    <scope>NUCLEOTIDE SEQUENCE [LARGE SCALE GENOMIC DNA]</scope>
    <source>
        <strain evidence="7">HL-2020</strain>
        <tissue evidence="7">Leaf</tissue>
    </source>
</reference>
<dbReference type="Pfam" id="PF01169">
    <property type="entry name" value="GDT1"/>
    <property type="match status" value="1"/>
</dbReference>
<keyword evidence="4 6" id="KW-1133">Transmembrane helix</keyword>
<keyword evidence="3 6" id="KW-0812">Transmembrane</keyword>
<name>A0A835IZ44_9MAGN</name>
<dbReference type="OrthoDB" id="442680at2759"/>
<comment type="caution">
    <text evidence="6">Lacks conserved residue(s) required for the propagation of feature annotation.</text>
</comment>
<dbReference type="GO" id="GO:0009507">
    <property type="term" value="C:chloroplast"/>
    <property type="evidence" value="ECO:0007669"/>
    <property type="project" value="TreeGrafter"/>
</dbReference>
<sequence length="261" mass="28350">MPVTEVQASSVIGLLNSDVKLALKSAFGNLDCPLLVTDWCKGRSQLGDADGCSGESVIGDVKDSSTITSAVYLYLKKKMAKQLTNPLEIIWKSFSLVFFAELGDRSMFATITLGVVQSPWGVVGGAIAGHLIATFVAILGGAFLAKYISKKLRWWSGHSNCKERRLCFTDYAKPRLLELFHGRDPGPGQALGDIYGVLNQNVGIAATSGQAFPQCVFDHWDMMSSNPLEAGSQAANLMSEIHKRKGLKEQMTPLSEFEDKL</sequence>
<dbReference type="PANTHER" id="PTHR12608">
    <property type="entry name" value="TRANSMEMBRANE PROTEIN HTP-1 RELATED"/>
    <property type="match status" value="1"/>
</dbReference>
<dbReference type="GO" id="GO:0005384">
    <property type="term" value="F:manganese ion transmembrane transporter activity"/>
    <property type="evidence" value="ECO:0007669"/>
    <property type="project" value="TreeGrafter"/>
</dbReference>
<keyword evidence="8" id="KW-1185">Reference proteome</keyword>
<dbReference type="PANTHER" id="PTHR12608:SF7">
    <property type="entry name" value="PROTEIN PAM71-HOMOLOG, CHLOROPLASTIC"/>
    <property type="match status" value="1"/>
</dbReference>
<evidence type="ECO:0000256" key="3">
    <source>
        <dbReference type="ARBA" id="ARBA00022692"/>
    </source>
</evidence>
<evidence type="ECO:0000313" key="8">
    <source>
        <dbReference type="Proteomes" id="UP000631114"/>
    </source>
</evidence>
<accession>A0A835IZ44</accession>
<keyword evidence="5 6" id="KW-0472">Membrane</keyword>
<dbReference type="GO" id="GO:0016020">
    <property type="term" value="C:membrane"/>
    <property type="evidence" value="ECO:0007669"/>
    <property type="project" value="UniProtKB-SubCell"/>
</dbReference>
<dbReference type="GO" id="GO:0015085">
    <property type="term" value="F:calcium ion transmembrane transporter activity"/>
    <property type="evidence" value="ECO:0007669"/>
    <property type="project" value="TreeGrafter"/>
</dbReference>
<evidence type="ECO:0000256" key="5">
    <source>
        <dbReference type="ARBA" id="ARBA00023136"/>
    </source>
</evidence>
<comment type="similarity">
    <text evidence="2 6">Belongs to the GDT1 family.</text>
</comment>
<evidence type="ECO:0000256" key="1">
    <source>
        <dbReference type="ARBA" id="ARBA00004141"/>
    </source>
</evidence>
<evidence type="ECO:0000256" key="2">
    <source>
        <dbReference type="ARBA" id="ARBA00009190"/>
    </source>
</evidence>
<comment type="caution">
    <text evidence="7">The sequence shown here is derived from an EMBL/GenBank/DDBJ whole genome shotgun (WGS) entry which is preliminary data.</text>
</comment>
<dbReference type="GO" id="GO:0032468">
    <property type="term" value="P:Golgi calcium ion homeostasis"/>
    <property type="evidence" value="ECO:0007669"/>
    <property type="project" value="TreeGrafter"/>
</dbReference>
<evidence type="ECO:0000256" key="6">
    <source>
        <dbReference type="RuleBase" id="RU365102"/>
    </source>
</evidence>
<dbReference type="GO" id="GO:0005794">
    <property type="term" value="C:Golgi apparatus"/>
    <property type="evidence" value="ECO:0007669"/>
    <property type="project" value="TreeGrafter"/>
</dbReference>
<evidence type="ECO:0000256" key="4">
    <source>
        <dbReference type="ARBA" id="ARBA00022989"/>
    </source>
</evidence>
<dbReference type="InterPro" id="IPR035647">
    <property type="entry name" value="EFG_III/V"/>
</dbReference>
<organism evidence="7 8">
    <name type="scientific">Coptis chinensis</name>
    <dbReference type="NCBI Taxonomy" id="261450"/>
    <lineage>
        <taxon>Eukaryota</taxon>
        <taxon>Viridiplantae</taxon>
        <taxon>Streptophyta</taxon>
        <taxon>Embryophyta</taxon>
        <taxon>Tracheophyta</taxon>
        <taxon>Spermatophyta</taxon>
        <taxon>Magnoliopsida</taxon>
        <taxon>Ranunculales</taxon>
        <taxon>Ranunculaceae</taxon>
        <taxon>Coptidoideae</taxon>
        <taxon>Coptis</taxon>
    </lineage>
</organism>